<evidence type="ECO:0000313" key="1">
    <source>
        <dbReference type="EMBL" id="KAH6617156.1"/>
    </source>
</evidence>
<dbReference type="Proteomes" id="UP000724584">
    <property type="component" value="Unassembled WGS sequence"/>
</dbReference>
<keyword evidence="2" id="KW-1185">Reference proteome</keyword>
<comment type="caution">
    <text evidence="1">The sequence shown here is derived from an EMBL/GenBank/DDBJ whole genome shotgun (WGS) entry which is preliminary data.</text>
</comment>
<gene>
    <name evidence="1" type="ORF">F5144DRAFT_660029</name>
</gene>
<protein>
    <submittedName>
        <fullName evidence="1">Oxidoreductase-like protein</fullName>
    </submittedName>
</protein>
<sequence>MRRTFISTRPSSAVYRAFGGQQSRRTFATPPIKSDSPPSPVEPSKEQAHPVGPFYEAILRTPGPLPQKKPEQPPVTSKTSPAQTPKEAPKPAPEQPKPKPVQEKPAAPAAETKEKGKAAPEPEAEDKKPARRPRKAKQPGKDETSPSSKAKSVPSSSSSPDTSSPPAPPPASENQEPSSSSEPRSNSSPQARARVVFGASLAGPAERAERLARLRAESRVVAGVVVPPRPEEPDNCCMSGCVNCVWDRYRDDMEEWAAREAEAERRLAAEAAGGVVGVTEEAMDGVERGRGMELGVHDGDVDRGVVGVDDDGGGSVGNWELGSAAPPLASGGRIVKDFWDEELYKNVPVGIREFMKHEKRLKEKHRREGTVGG</sequence>
<reference evidence="1 2" key="1">
    <citation type="journal article" date="2021" name="Nat. Commun.">
        <title>Genetic determinants of endophytism in the Arabidopsis root mycobiome.</title>
        <authorList>
            <person name="Mesny F."/>
            <person name="Miyauchi S."/>
            <person name="Thiergart T."/>
            <person name="Pickel B."/>
            <person name="Atanasova L."/>
            <person name="Karlsson M."/>
            <person name="Huettel B."/>
            <person name="Barry K.W."/>
            <person name="Haridas S."/>
            <person name="Chen C."/>
            <person name="Bauer D."/>
            <person name="Andreopoulos W."/>
            <person name="Pangilinan J."/>
            <person name="LaButti K."/>
            <person name="Riley R."/>
            <person name="Lipzen A."/>
            <person name="Clum A."/>
            <person name="Drula E."/>
            <person name="Henrissat B."/>
            <person name="Kohler A."/>
            <person name="Grigoriev I.V."/>
            <person name="Martin F.M."/>
            <person name="Hacquard S."/>
        </authorList>
    </citation>
    <scope>NUCLEOTIDE SEQUENCE [LARGE SCALE GENOMIC DNA]</scope>
    <source>
        <strain evidence="1 2">MPI-SDFR-AT-0079</strain>
    </source>
</reference>
<name>A0ACB7NUR9_9PEZI</name>
<proteinExistence type="predicted"/>
<dbReference type="EMBL" id="JAGIZQ010000007">
    <property type="protein sequence ID" value="KAH6617156.1"/>
    <property type="molecule type" value="Genomic_DNA"/>
</dbReference>
<accession>A0ACB7NUR9</accession>
<evidence type="ECO:0000313" key="2">
    <source>
        <dbReference type="Proteomes" id="UP000724584"/>
    </source>
</evidence>
<organism evidence="1 2">
    <name type="scientific">Chaetomium tenue</name>
    <dbReference type="NCBI Taxonomy" id="1854479"/>
    <lineage>
        <taxon>Eukaryota</taxon>
        <taxon>Fungi</taxon>
        <taxon>Dikarya</taxon>
        <taxon>Ascomycota</taxon>
        <taxon>Pezizomycotina</taxon>
        <taxon>Sordariomycetes</taxon>
        <taxon>Sordariomycetidae</taxon>
        <taxon>Sordariales</taxon>
        <taxon>Chaetomiaceae</taxon>
        <taxon>Chaetomium</taxon>
    </lineage>
</organism>